<dbReference type="STRING" id="988821.SAMN05421867_11558"/>
<dbReference type="RefSeq" id="WP_090034199.1">
    <property type="nucleotide sequence ID" value="NZ_BONM01000018.1"/>
</dbReference>
<dbReference type="SUPFAM" id="SSF53822">
    <property type="entry name" value="Periplasmic binding protein-like I"/>
    <property type="match status" value="1"/>
</dbReference>
<dbReference type="GO" id="GO:0000976">
    <property type="term" value="F:transcription cis-regulatory region binding"/>
    <property type="evidence" value="ECO:0007669"/>
    <property type="project" value="TreeGrafter"/>
</dbReference>
<evidence type="ECO:0000313" key="6">
    <source>
        <dbReference type="Proteomes" id="UP000199012"/>
    </source>
</evidence>
<dbReference type="GO" id="GO:0003700">
    <property type="term" value="F:DNA-binding transcription factor activity"/>
    <property type="evidence" value="ECO:0007669"/>
    <property type="project" value="TreeGrafter"/>
</dbReference>
<keyword evidence="2" id="KW-0238">DNA-binding</keyword>
<evidence type="ECO:0000256" key="3">
    <source>
        <dbReference type="ARBA" id="ARBA00023163"/>
    </source>
</evidence>
<dbReference type="SMART" id="SM00354">
    <property type="entry name" value="HTH_LACI"/>
    <property type="match status" value="1"/>
</dbReference>
<dbReference type="OrthoDB" id="1938857at2"/>
<evidence type="ECO:0000256" key="2">
    <source>
        <dbReference type="ARBA" id="ARBA00023125"/>
    </source>
</evidence>
<keyword evidence="3" id="KW-0804">Transcription</keyword>
<dbReference type="InterPro" id="IPR000843">
    <property type="entry name" value="HTH_LacI"/>
</dbReference>
<dbReference type="PROSITE" id="PS50932">
    <property type="entry name" value="HTH_LACI_2"/>
    <property type="match status" value="1"/>
</dbReference>
<protein>
    <submittedName>
        <fullName evidence="5">LacI family transcriptional regulator</fullName>
    </submittedName>
</protein>
<dbReference type="CDD" id="cd06292">
    <property type="entry name" value="PBP1_AglR_RafR-like"/>
    <property type="match status" value="1"/>
</dbReference>
<dbReference type="InterPro" id="IPR028082">
    <property type="entry name" value="Peripla_BP_I"/>
</dbReference>
<dbReference type="PRINTS" id="PR00036">
    <property type="entry name" value="HTHLACI"/>
</dbReference>
<dbReference type="PANTHER" id="PTHR30146">
    <property type="entry name" value="LACI-RELATED TRANSCRIPTIONAL REPRESSOR"/>
    <property type="match status" value="1"/>
</dbReference>
<gene>
    <name evidence="5" type="ORF">SAMN05421867_11558</name>
</gene>
<dbReference type="Gene3D" id="1.10.260.40">
    <property type="entry name" value="lambda repressor-like DNA-binding domains"/>
    <property type="match status" value="1"/>
</dbReference>
<dbReference type="Pfam" id="PF00356">
    <property type="entry name" value="LacI"/>
    <property type="match status" value="1"/>
</dbReference>
<dbReference type="Gene3D" id="3.40.50.2300">
    <property type="match status" value="2"/>
</dbReference>
<dbReference type="Pfam" id="PF13377">
    <property type="entry name" value="Peripla_BP_3"/>
    <property type="match status" value="1"/>
</dbReference>
<dbReference type="Proteomes" id="UP000199012">
    <property type="component" value="Unassembled WGS sequence"/>
</dbReference>
<dbReference type="InterPro" id="IPR046335">
    <property type="entry name" value="LacI/GalR-like_sensor"/>
</dbReference>
<evidence type="ECO:0000256" key="1">
    <source>
        <dbReference type="ARBA" id="ARBA00023015"/>
    </source>
</evidence>
<keyword evidence="1" id="KW-0805">Transcription regulation</keyword>
<dbReference type="AlphaFoldDB" id="A0A1I1AAL8"/>
<reference evidence="5 6" key="1">
    <citation type="submission" date="2016-10" db="EMBL/GenBank/DDBJ databases">
        <authorList>
            <person name="de Groot N.N."/>
        </authorList>
    </citation>
    <scope>NUCLEOTIDE SEQUENCE [LARGE SCALE GENOMIC DNA]</scope>
    <source>
        <strain evidence="5 6">CGMCC 4.6945</strain>
    </source>
</reference>
<evidence type="ECO:0000259" key="4">
    <source>
        <dbReference type="PROSITE" id="PS50932"/>
    </source>
</evidence>
<sequence length="350" mass="36905">MGGAGLPPAAGTTRGRTTLDDVARSAGVSRTTVSFVLNDRPNSGIPEGTRARVLEAAASLGYRPNRLARNLRLQRTGSLGLYVPDENLDAHFPVGLAYLQPLLHAAEERGCQVVTFTGGTDPVGRYADLVAAHAVDGFVLTDSAVDDPRARYLDSVGMPFSSIGRTSGALPQRWVDIDNAAAIGLAVDHLVALGHRRIAYLGPGRSHYWWAERVDGFRAAMARHGLPVPPGWVASGDDDELQAVATHLLARPDRPTAVVTPGDAATVPVYRACARAGLVVGPDLSVTGFDPLLWMLDPALTTLTVDHDLMARTAVDACLRAVEGLPDATAGTYVEVHLRPGSSTAPLPVP</sequence>
<evidence type="ECO:0000313" key="5">
    <source>
        <dbReference type="EMBL" id="SFB33443.1"/>
    </source>
</evidence>
<feature type="domain" description="HTH lacI-type" evidence="4">
    <location>
        <begin position="17"/>
        <end position="73"/>
    </location>
</feature>
<dbReference type="SUPFAM" id="SSF47413">
    <property type="entry name" value="lambda repressor-like DNA-binding domains"/>
    <property type="match status" value="1"/>
</dbReference>
<keyword evidence="6" id="KW-1185">Reference proteome</keyword>
<proteinExistence type="predicted"/>
<dbReference type="EMBL" id="FOKA01000015">
    <property type="protein sequence ID" value="SFB33443.1"/>
    <property type="molecule type" value="Genomic_DNA"/>
</dbReference>
<organism evidence="5 6">
    <name type="scientific">Cellulomonas marina</name>
    <dbReference type="NCBI Taxonomy" id="988821"/>
    <lineage>
        <taxon>Bacteria</taxon>
        <taxon>Bacillati</taxon>
        <taxon>Actinomycetota</taxon>
        <taxon>Actinomycetes</taxon>
        <taxon>Micrococcales</taxon>
        <taxon>Cellulomonadaceae</taxon>
        <taxon>Cellulomonas</taxon>
    </lineage>
</organism>
<name>A0A1I1AAL8_9CELL</name>
<dbReference type="PANTHER" id="PTHR30146:SF109">
    <property type="entry name" value="HTH-TYPE TRANSCRIPTIONAL REGULATOR GALS"/>
    <property type="match status" value="1"/>
</dbReference>
<dbReference type="CDD" id="cd01392">
    <property type="entry name" value="HTH_LacI"/>
    <property type="match status" value="1"/>
</dbReference>
<dbReference type="PROSITE" id="PS00356">
    <property type="entry name" value="HTH_LACI_1"/>
    <property type="match status" value="1"/>
</dbReference>
<accession>A0A1I1AAL8</accession>
<dbReference type="InterPro" id="IPR010982">
    <property type="entry name" value="Lambda_DNA-bd_dom_sf"/>
</dbReference>